<evidence type="ECO:0000256" key="1">
    <source>
        <dbReference type="ARBA" id="ARBA00006484"/>
    </source>
</evidence>
<dbReference type="InterPro" id="IPR002347">
    <property type="entry name" value="SDR_fam"/>
</dbReference>
<dbReference type="SUPFAM" id="SSF51735">
    <property type="entry name" value="NAD(P)-binding Rossmann-fold domains"/>
    <property type="match status" value="1"/>
</dbReference>
<evidence type="ECO:0000313" key="3">
    <source>
        <dbReference type="Proteomes" id="UP001500728"/>
    </source>
</evidence>
<dbReference type="Pfam" id="PF00106">
    <property type="entry name" value="adh_short"/>
    <property type="match status" value="1"/>
</dbReference>
<dbReference type="Gene3D" id="3.40.50.720">
    <property type="entry name" value="NAD(P)-binding Rossmann-like Domain"/>
    <property type="match status" value="2"/>
</dbReference>
<dbReference type="EMBL" id="BAAAUW010000059">
    <property type="protein sequence ID" value="GAA3280725.1"/>
    <property type="molecule type" value="Genomic_DNA"/>
</dbReference>
<reference evidence="3" key="1">
    <citation type="journal article" date="2019" name="Int. J. Syst. Evol. Microbiol.">
        <title>The Global Catalogue of Microorganisms (GCM) 10K type strain sequencing project: providing services to taxonomists for standard genome sequencing and annotation.</title>
        <authorList>
            <consortium name="The Broad Institute Genomics Platform"/>
            <consortium name="The Broad Institute Genome Sequencing Center for Infectious Disease"/>
            <person name="Wu L."/>
            <person name="Ma J."/>
        </authorList>
    </citation>
    <scope>NUCLEOTIDE SEQUENCE [LARGE SCALE GENOMIC DNA]</scope>
    <source>
        <strain evidence="3">JCM 9381</strain>
    </source>
</reference>
<evidence type="ECO:0000313" key="2">
    <source>
        <dbReference type="EMBL" id="GAA3280725.1"/>
    </source>
</evidence>
<dbReference type="RefSeq" id="WP_346154696.1">
    <property type="nucleotide sequence ID" value="NZ_BAAAUW010000059.1"/>
</dbReference>
<comment type="similarity">
    <text evidence="1">Belongs to the short-chain dehydrogenases/reductases (SDR) family.</text>
</comment>
<name>A0ABP6RBN2_9ACTN</name>
<organism evidence="2 3">
    <name type="scientific">Streptomyces labedae</name>
    <dbReference type="NCBI Taxonomy" id="285569"/>
    <lineage>
        <taxon>Bacteria</taxon>
        <taxon>Bacillati</taxon>
        <taxon>Actinomycetota</taxon>
        <taxon>Actinomycetes</taxon>
        <taxon>Kitasatosporales</taxon>
        <taxon>Streptomycetaceae</taxon>
        <taxon>Streptomyces</taxon>
    </lineage>
</organism>
<dbReference type="PRINTS" id="PR01397">
    <property type="entry name" value="DHBDHDRGNASE"/>
</dbReference>
<keyword evidence="3" id="KW-1185">Reference proteome</keyword>
<sequence length="173" mass="17833">MLITGASRGIGLAVAERLARQGHRPISLARASTDAFPGGLHEVDLSDRAAADKALRAALAHGPVDAVVNNVGLVRPASVHEADLDDLYAVYDVTVRVAVQVVQAALPAMTAHGWVRIVNITSLVTVGRPERTAYGAAALPHPEIASAVLYLASEAASAVRGVLLPVDGGRTAV</sequence>
<dbReference type="InterPro" id="IPR050259">
    <property type="entry name" value="SDR"/>
</dbReference>
<comment type="caution">
    <text evidence="2">The sequence shown here is derived from an EMBL/GenBank/DDBJ whole genome shotgun (WGS) entry which is preliminary data.</text>
</comment>
<dbReference type="Proteomes" id="UP001500728">
    <property type="component" value="Unassembled WGS sequence"/>
</dbReference>
<dbReference type="CDD" id="cd05233">
    <property type="entry name" value="SDR_c"/>
    <property type="match status" value="1"/>
</dbReference>
<dbReference type="InterPro" id="IPR036291">
    <property type="entry name" value="NAD(P)-bd_dom_sf"/>
</dbReference>
<accession>A0ABP6RBN2</accession>
<dbReference type="InterPro" id="IPR003560">
    <property type="entry name" value="DHB_DH"/>
</dbReference>
<protein>
    <recommendedName>
        <fullName evidence="4">SDR family NAD(P)-dependent oxidoreductase</fullName>
    </recommendedName>
</protein>
<dbReference type="PANTHER" id="PTHR42879">
    <property type="entry name" value="3-OXOACYL-(ACYL-CARRIER-PROTEIN) REDUCTASE"/>
    <property type="match status" value="1"/>
</dbReference>
<gene>
    <name evidence="2" type="ORF">GCM10010469_66770</name>
</gene>
<evidence type="ECO:0008006" key="4">
    <source>
        <dbReference type="Google" id="ProtNLM"/>
    </source>
</evidence>
<proteinExistence type="inferred from homology"/>